<dbReference type="EMBL" id="NAJO01000004">
    <property type="protein sequence ID" value="OQO12911.1"/>
    <property type="molecule type" value="Genomic_DNA"/>
</dbReference>
<dbReference type="PANTHER" id="PTHR38887:SF1">
    <property type="entry name" value="RAS MODIFICATION PROTEIN ERF4"/>
    <property type="match status" value="1"/>
</dbReference>
<dbReference type="PANTHER" id="PTHR38887">
    <property type="entry name" value="CHROMOSOME 21, WHOLE GENOME SHOTGUN SEQUENCE"/>
    <property type="match status" value="1"/>
</dbReference>
<gene>
    <name evidence="2" type="ORF">B0A48_02375</name>
</gene>
<comment type="caution">
    <text evidence="2">The sequence shown here is derived from an EMBL/GenBank/DDBJ whole genome shotgun (WGS) entry which is preliminary data.</text>
</comment>
<accession>A0A1V8TNT4</accession>
<dbReference type="InterPro" id="IPR053221">
    <property type="entry name" value="Burnettramic_acid_biosynth"/>
</dbReference>
<organism evidence="2 3">
    <name type="scientific">Cryoendolithus antarcticus</name>
    <dbReference type="NCBI Taxonomy" id="1507870"/>
    <lineage>
        <taxon>Eukaryota</taxon>
        <taxon>Fungi</taxon>
        <taxon>Dikarya</taxon>
        <taxon>Ascomycota</taxon>
        <taxon>Pezizomycotina</taxon>
        <taxon>Dothideomycetes</taxon>
        <taxon>Dothideomycetidae</taxon>
        <taxon>Cladosporiales</taxon>
        <taxon>Cladosporiaceae</taxon>
        <taxon>Cryoendolithus</taxon>
    </lineage>
</organism>
<feature type="compositionally biased region" description="Polar residues" evidence="1">
    <location>
        <begin position="45"/>
        <end position="54"/>
    </location>
</feature>
<name>A0A1V8TNT4_9PEZI</name>
<feature type="region of interest" description="Disordered" evidence="1">
    <location>
        <begin position="29"/>
        <end position="100"/>
    </location>
</feature>
<protein>
    <submittedName>
        <fullName evidence="2">Uncharacterized protein</fullName>
    </submittedName>
</protein>
<dbReference type="OrthoDB" id="3433125at2759"/>
<evidence type="ECO:0000313" key="3">
    <source>
        <dbReference type="Proteomes" id="UP000192596"/>
    </source>
</evidence>
<evidence type="ECO:0000313" key="2">
    <source>
        <dbReference type="EMBL" id="OQO12911.1"/>
    </source>
</evidence>
<reference evidence="3" key="1">
    <citation type="submission" date="2017-03" db="EMBL/GenBank/DDBJ databases">
        <title>Genomes of endolithic fungi from Antarctica.</title>
        <authorList>
            <person name="Coleine C."/>
            <person name="Masonjones S."/>
            <person name="Stajich J.E."/>
        </authorList>
    </citation>
    <scope>NUCLEOTIDE SEQUENCE [LARGE SCALE GENOMIC DNA]</scope>
    <source>
        <strain evidence="3">CCFEE 5527</strain>
    </source>
</reference>
<sequence>MPGRGPIGALIGAIGSGVGAATEYRAHRKDVKAARANAQDVAEPTASSSQTGNARSADVNDAPPSYVPGNAKGLSEQPRDEKAAAGEISDSDSSLDSDLISPMEDDEEAWDLDDLAESNDPPSYEDTRSADALADDVLVDRATMQAQREPLALPVIIPQRRPRNKSRGFVRAYAPVLNGVGIDQDTFLKFLKNFHTASQANPIFDAVIVAAGIAGFAPFPIAMAVTTAVQVIAGVGKEIDARQKTNTFLDRMNEEMFKPAGCFAMIIKYKSDQDIAQSSNSLFARLGVQSERVDFSTSTSIAKYDRQPSSESTSKLSSGFSKLRMASGKTQGNLQLPESAPLIYPAVDAVLTGANPANETFKEKAHDAKKFLAGYADRRAQLSYARDDPTSAMQIPEAERQMKSKWSDPDHPMFNNGLVGLVSGGLLKPGERKAARREFKYERRAARREWKDGGRVGGRDALYERQQMMGGRSASGGDVQLAGSSGGAPYAARPRRQKGGLIGGVKRIMRQDVLYLLIVPMPSESELREAKEALEMAKAK</sequence>
<dbReference type="Proteomes" id="UP000192596">
    <property type="component" value="Unassembled WGS sequence"/>
</dbReference>
<dbReference type="InParanoid" id="A0A1V8TNT4"/>
<proteinExistence type="predicted"/>
<feature type="region of interest" description="Disordered" evidence="1">
    <location>
        <begin position="471"/>
        <end position="495"/>
    </location>
</feature>
<keyword evidence="3" id="KW-1185">Reference proteome</keyword>
<evidence type="ECO:0000256" key="1">
    <source>
        <dbReference type="SAM" id="MobiDB-lite"/>
    </source>
</evidence>
<dbReference type="AlphaFoldDB" id="A0A1V8TNT4"/>